<organism evidence="18 19">
    <name type="scientific">Nematostella vectensis</name>
    <name type="common">Starlet sea anemone</name>
    <dbReference type="NCBI Taxonomy" id="45351"/>
    <lineage>
        <taxon>Eukaryota</taxon>
        <taxon>Metazoa</taxon>
        <taxon>Cnidaria</taxon>
        <taxon>Anthozoa</taxon>
        <taxon>Hexacorallia</taxon>
        <taxon>Actiniaria</taxon>
        <taxon>Edwardsiidae</taxon>
        <taxon>Nematostella</taxon>
    </lineage>
</organism>
<dbReference type="Gene3D" id="3.30.1780.10">
    <property type="entry name" value="ornithine cyclodeaminase, domain 1"/>
    <property type="match status" value="1"/>
</dbReference>
<dbReference type="PIRSF" id="PIRSF001439">
    <property type="entry name" value="CryM"/>
    <property type="match status" value="1"/>
</dbReference>
<evidence type="ECO:0000256" key="1">
    <source>
        <dbReference type="ARBA" id="ARBA00008903"/>
    </source>
</evidence>
<comment type="catalytic activity">
    <reaction evidence="11">
        <text>(S)-cystathionine ketimine + NADH + 2 H(+) = (3R,5S)-2,3,5,6,7-pentahydro-1,4-thiazepine-3,5-dicarboxylate + NAD(+)</text>
        <dbReference type="Rhea" id="RHEA:68032"/>
        <dbReference type="ChEBI" id="CHEBI:15378"/>
        <dbReference type="ChEBI" id="CHEBI:57540"/>
        <dbReference type="ChEBI" id="CHEBI:57945"/>
        <dbReference type="ChEBI" id="CHEBI:176808"/>
        <dbReference type="ChEBI" id="CHEBI:176810"/>
    </reaction>
    <physiologicalReaction direction="left-to-right" evidence="11">
        <dbReference type="Rhea" id="RHEA:68033"/>
    </physiologicalReaction>
</comment>
<evidence type="ECO:0000256" key="10">
    <source>
        <dbReference type="ARBA" id="ARBA00093248"/>
    </source>
</evidence>
<dbReference type="GO" id="GO:0042562">
    <property type="term" value="F:hormone binding"/>
    <property type="evidence" value="ECO:0000318"/>
    <property type="project" value="GO_Central"/>
</dbReference>
<accession>A7SZA6</accession>
<evidence type="ECO:0000256" key="3">
    <source>
        <dbReference type="ARBA" id="ARBA00015173"/>
    </source>
</evidence>
<comment type="catalytic activity">
    <reaction evidence="10">
        <text>(R)-lanthionine ketimine + NADPH + 2 H(+) = (3R,5R)-1,4-thiomorpholine-3,5-dicarboxylate + NADP(+)</text>
        <dbReference type="Rhea" id="RHEA:68040"/>
        <dbReference type="ChEBI" id="CHEBI:15378"/>
        <dbReference type="ChEBI" id="CHEBI:57783"/>
        <dbReference type="ChEBI" id="CHEBI:58349"/>
        <dbReference type="ChEBI" id="CHEBI:176891"/>
        <dbReference type="ChEBI" id="CHEBI:176892"/>
    </reaction>
    <physiologicalReaction direction="left-to-right" evidence="10">
        <dbReference type="Rhea" id="RHEA:68041"/>
    </physiologicalReaction>
</comment>
<comment type="catalytic activity">
    <reaction evidence="13">
        <text>L-proline + NAD(+) = 1-pyrroline-2-carboxylate + NADH + H(+)</text>
        <dbReference type="Rhea" id="RHEA:20321"/>
        <dbReference type="ChEBI" id="CHEBI:15378"/>
        <dbReference type="ChEBI" id="CHEBI:39785"/>
        <dbReference type="ChEBI" id="CHEBI:57540"/>
        <dbReference type="ChEBI" id="CHEBI:57945"/>
        <dbReference type="ChEBI" id="CHEBI:60039"/>
        <dbReference type="EC" id="1.5.1.1"/>
    </reaction>
    <physiologicalReaction direction="right-to-left" evidence="13">
        <dbReference type="Rhea" id="RHEA:20323"/>
    </physiologicalReaction>
</comment>
<dbReference type="Gene3D" id="3.40.50.720">
    <property type="entry name" value="NAD(P)-binding Rossmann-like Domain"/>
    <property type="match status" value="1"/>
</dbReference>
<dbReference type="Proteomes" id="UP000001593">
    <property type="component" value="Unassembled WGS sequence"/>
</dbReference>
<dbReference type="GO" id="GO:0005737">
    <property type="term" value="C:cytoplasm"/>
    <property type="evidence" value="ECO:0000318"/>
    <property type="project" value="GO_Central"/>
</dbReference>
<evidence type="ECO:0000313" key="18">
    <source>
        <dbReference type="EMBL" id="EDO30965.1"/>
    </source>
</evidence>
<dbReference type="PANTHER" id="PTHR13812:SF19">
    <property type="entry name" value="KETIMINE REDUCTASE MU-CRYSTALLIN"/>
    <property type="match status" value="1"/>
</dbReference>
<dbReference type="OrthoDB" id="41492at2759"/>
<gene>
    <name evidence="18" type="ORF">NEMVEDRAFT_v1g194939</name>
</gene>
<dbReference type="GO" id="GO:0050241">
    <property type="term" value="F:pyrroline-2-carboxylate reductase activity"/>
    <property type="evidence" value="ECO:0007669"/>
    <property type="project" value="UniProtKB-EC"/>
</dbReference>
<protein>
    <recommendedName>
        <fullName evidence="3">Ketimine reductase mu-crystallin</fullName>
        <ecNumber evidence="16">1.5.1.1</ecNumber>
        <ecNumber evidence="2">1.5.1.25</ecNumber>
    </recommendedName>
    <alternativeName>
        <fullName evidence="17">1-piperideine-2-carboxylate/1-pyrroline-2-carboxylate reductase</fullName>
    </alternativeName>
    <alternativeName>
        <fullName evidence="4">NADP-regulated thyroid-hormone-binding protein</fullName>
    </alternativeName>
</protein>
<dbReference type="EC" id="1.5.1.25" evidence="2"/>
<dbReference type="FunFam" id="3.40.50.720:FF:000241">
    <property type="entry name" value="ketimine reductase mu-crystallin"/>
    <property type="match status" value="1"/>
</dbReference>
<comment type="catalytic activity">
    <reaction evidence="8">
        <text>(3R)-1,4-thiomorpholine-3-carboxylate + NAD(+) = 3,4-dehydrothiomorpholine-3-carboxylate + NADH + 2 H(+)</text>
        <dbReference type="Rhea" id="RHEA:12504"/>
        <dbReference type="ChEBI" id="CHEBI:15378"/>
        <dbReference type="ChEBI" id="CHEBI:57540"/>
        <dbReference type="ChEBI" id="CHEBI:57945"/>
        <dbReference type="ChEBI" id="CHEBI:58517"/>
        <dbReference type="ChEBI" id="CHEBI:176873"/>
        <dbReference type="EC" id="1.5.1.25"/>
    </reaction>
    <physiologicalReaction direction="right-to-left" evidence="8">
        <dbReference type="Rhea" id="RHEA:12506"/>
    </physiologicalReaction>
</comment>
<dbReference type="InParanoid" id="A7SZA6"/>
<dbReference type="EMBL" id="DS469957">
    <property type="protein sequence ID" value="EDO30965.1"/>
    <property type="molecule type" value="Genomic_DNA"/>
</dbReference>
<evidence type="ECO:0000256" key="12">
    <source>
        <dbReference type="ARBA" id="ARBA00093263"/>
    </source>
</evidence>
<comment type="catalytic activity">
    <reaction evidence="6">
        <text>Delta(2)-thiazoline-2-carboxylate + NADPH + 2 H(+) = L-thiazolidine-2-carboxylate + NADP(+)</text>
        <dbReference type="Rhea" id="RHEA:68072"/>
        <dbReference type="ChEBI" id="CHEBI:15378"/>
        <dbReference type="ChEBI" id="CHEBI:57783"/>
        <dbReference type="ChEBI" id="CHEBI:58349"/>
        <dbReference type="ChEBI" id="CHEBI:176895"/>
        <dbReference type="ChEBI" id="CHEBI:176896"/>
    </reaction>
    <physiologicalReaction direction="left-to-right" evidence="6">
        <dbReference type="Rhea" id="RHEA:68073"/>
    </physiologicalReaction>
</comment>
<dbReference type="PhylomeDB" id="A7SZA6"/>
<dbReference type="PANTHER" id="PTHR13812">
    <property type="entry name" value="KETIMINE REDUCTASE MU-CRYSTALLIN"/>
    <property type="match status" value="1"/>
</dbReference>
<dbReference type="InterPro" id="IPR003462">
    <property type="entry name" value="ODC_Mu_crystall"/>
</dbReference>
<comment type="catalytic activity">
    <reaction evidence="14">
        <text>L-pipecolate + NADP(+) = Delta(1)-piperideine-2-carboxylate + NADPH + H(+)</text>
        <dbReference type="Rhea" id="RHEA:12524"/>
        <dbReference type="ChEBI" id="CHEBI:15378"/>
        <dbReference type="ChEBI" id="CHEBI:57783"/>
        <dbReference type="ChEBI" id="CHEBI:58349"/>
        <dbReference type="ChEBI" id="CHEBI:61185"/>
        <dbReference type="ChEBI" id="CHEBI:77631"/>
        <dbReference type="EC" id="1.5.1.1"/>
    </reaction>
    <physiologicalReaction direction="right-to-left" evidence="14">
        <dbReference type="Rhea" id="RHEA:12526"/>
    </physiologicalReaction>
</comment>
<evidence type="ECO:0000256" key="17">
    <source>
        <dbReference type="ARBA" id="ARBA00093650"/>
    </source>
</evidence>
<evidence type="ECO:0000256" key="14">
    <source>
        <dbReference type="ARBA" id="ARBA00093273"/>
    </source>
</evidence>
<dbReference type="EC" id="1.5.1.1" evidence="16"/>
<evidence type="ECO:0000256" key="7">
    <source>
        <dbReference type="ARBA" id="ARBA00093203"/>
    </source>
</evidence>
<evidence type="ECO:0000256" key="8">
    <source>
        <dbReference type="ARBA" id="ARBA00093226"/>
    </source>
</evidence>
<dbReference type="SUPFAM" id="SSF51735">
    <property type="entry name" value="NAD(P)-binding Rossmann-fold domains"/>
    <property type="match status" value="1"/>
</dbReference>
<comment type="similarity">
    <text evidence="1">Belongs to the ornithine cyclodeaminase/mu-crystallin family.</text>
</comment>
<dbReference type="OMA" id="VKIVNVH"/>
<comment type="catalytic activity">
    <reaction evidence="9">
        <text>(S)-cystathionine ketimine + NADPH + 2 H(+) = (3R,5S)-2,3,5,6,7-pentahydro-1,4-thiazepine-3,5-dicarboxylate + NADP(+)</text>
        <dbReference type="Rhea" id="RHEA:68036"/>
        <dbReference type="ChEBI" id="CHEBI:15378"/>
        <dbReference type="ChEBI" id="CHEBI:57783"/>
        <dbReference type="ChEBI" id="CHEBI:58349"/>
        <dbReference type="ChEBI" id="CHEBI:176808"/>
        <dbReference type="ChEBI" id="CHEBI:176810"/>
    </reaction>
    <physiologicalReaction direction="left-to-right" evidence="9">
        <dbReference type="Rhea" id="RHEA:68037"/>
    </physiologicalReaction>
</comment>
<comment type="catalytic activity">
    <reaction evidence="7">
        <text>L-proline + NADP(+) = 1-pyrroline-2-carboxylate + NADPH + H(+)</text>
        <dbReference type="Rhea" id="RHEA:20317"/>
        <dbReference type="ChEBI" id="CHEBI:15378"/>
        <dbReference type="ChEBI" id="CHEBI:39785"/>
        <dbReference type="ChEBI" id="CHEBI:57783"/>
        <dbReference type="ChEBI" id="CHEBI:58349"/>
        <dbReference type="ChEBI" id="CHEBI:60039"/>
        <dbReference type="EC" id="1.5.1.1"/>
    </reaction>
    <physiologicalReaction direction="right-to-left" evidence="7">
        <dbReference type="Rhea" id="RHEA:20319"/>
    </physiologicalReaction>
</comment>
<dbReference type="InterPro" id="IPR036291">
    <property type="entry name" value="NAD(P)-bd_dom_sf"/>
</dbReference>
<evidence type="ECO:0000256" key="13">
    <source>
        <dbReference type="ARBA" id="ARBA00093264"/>
    </source>
</evidence>
<evidence type="ECO:0000256" key="4">
    <source>
        <dbReference type="ARBA" id="ARBA00033420"/>
    </source>
</evidence>
<comment type="subunit">
    <text evidence="15">Homodimer. Binds the thyroid hormone triiodothyronine (T3); T3 binding inhibits enzymatic activity.</text>
</comment>
<dbReference type="GO" id="GO:0047127">
    <property type="term" value="F:thiomorpholine-carboxylate dehydrogenase activity"/>
    <property type="evidence" value="ECO:0007669"/>
    <property type="project" value="UniProtKB-EC"/>
</dbReference>
<evidence type="ECO:0000256" key="9">
    <source>
        <dbReference type="ARBA" id="ARBA00093227"/>
    </source>
</evidence>
<evidence type="ECO:0000256" key="6">
    <source>
        <dbReference type="ARBA" id="ARBA00093197"/>
    </source>
</evidence>
<sequence>MQNIKFIEGSEIRRVLTYDELIPAIEKALVNFSDREHGDVVQPLRSVVPITKQNGLFLVMPALSAKEEALATKIVTVYPGNAEKGLPSHQAVVMLFDPSNGSLISMLDGETITEMRTAAASAVATKHLAKEDVKVLAILGSGVQARSHAEALKHVRNFTEVRVWSRTTANAQRFANDIGAKCCPDVESAVAGADVIVTATFATEPVLMGKWVKKGAVINAVGAPTPKWRELDDELMQNSIIVGDSVEAASKEAGDVVLSKASVAGEIGEVITGKLQLPKDKTKVFKSLGLAVEDAVTAKLVFDKLQS</sequence>
<dbReference type="KEGG" id="nve:5501799"/>
<evidence type="ECO:0000256" key="5">
    <source>
        <dbReference type="ARBA" id="ARBA00093190"/>
    </source>
</evidence>
<evidence type="ECO:0000256" key="2">
    <source>
        <dbReference type="ARBA" id="ARBA00012883"/>
    </source>
</evidence>
<reference evidence="18 19" key="1">
    <citation type="journal article" date="2007" name="Science">
        <title>Sea anemone genome reveals ancestral eumetazoan gene repertoire and genomic organization.</title>
        <authorList>
            <person name="Putnam N.H."/>
            <person name="Srivastava M."/>
            <person name="Hellsten U."/>
            <person name="Dirks B."/>
            <person name="Chapman J."/>
            <person name="Salamov A."/>
            <person name="Terry A."/>
            <person name="Shapiro H."/>
            <person name="Lindquist E."/>
            <person name="Kapitonov V.V."/>
            <person name="Jurka J."/>
            <person name="Genikhovich G."/>
            <person name="Grigoriev I.V."/>
            <person name="Lucas S.M."/>
            <person name="Steele R.E."/>
            <person name="Finnerty J.R."/>
            <person name="Technau U."/>
            <person name="Martindale M.Q."/>
            <person name="Rokhsar D.S."/>
        </authorList>
    </citation>
    <scope>NUCLEOTIDE SEQUENCE [LARGE SCALE GENOMIC DNA]</scope>
    <source>
        <strain evidence="19">CH2 X CH6</strain>
    </source>
</reference>
<dbReference type="eggNOG" id="KOG3007">
    <property type="taxonomic scope" value="Eukaryota"/>
</dbReference>
<dbReference type="Pfam" id="PF02423">
    <property type="entry name" value="OCD_Mu_crystall"/>
    <property type="match status" value="1"/>
</dbReference>
<keyword evidence="19" id="KW-1185">Reference proteome</keyword>
<comment type="catalytic activity">
    <reaction evidence="5">
        <text>L-pipecolate + NAD(+) = Delta(1)-piperideine-2-carboxylate + NADH + H(+)</text>
        <dbReference type="Rhea" id="RHEA:30807"/>
        <dbReference type="ChEBI" id="CHEBI:15378"/>
        <dbReference type="ChEBI" id="CHEBI:57540"/>
        <dbReference type="ChEBI" id="CHEBI:57945"/>
        <dbReference type="ChEBI" id="CHEBI:61185"/>
        <dbReference type="ChEBI" id="CHEBI:77631"/>
        <dbReference type="EC" id="1.5.1.1"/>
    </reaction>
    <physiologicalReaction direction="right-to-left" evidence="5">
        <dbReference type="Rhea" id="RHEA:30809"/>
    </physiologicalReaction>
</comment>
<evidence type="ECO:0000313" key="19">
    <source>
        <dbReference type="Proteomes" id="UP000001593"/>
    </source>
</evidence>
<name>A7SZA6_NEMVE</name>
<dbReference type="HOGENOM" id="CLU_042088_1_1_1"/>
<evidence type="ECO:0000256" key="15">
    <source>
        <dbReference type="ARBA" id="ARBA00093567"/>
    </source>
</evidence>
<evidence type="ECO:0000256" key="16">
    <source>
        <dbReference type="ARBA" id="ARBA00093598"/>
    </source>
</evidence>
<evidence type="ECO:0000256" key="11">
    <source>
        <dbReference type="ARBA" id="ARBA00093250"/>
    </source>
</evidence>
<dbReference type="InterPro" id="IPR023401">
    <property type="entry name" value="ODC_N"/>
</dbReference>
<comment type="catalytic activity">
    <reaction evidence="12">
        <text>(3R)-1,4-thiomorpholine-3-carboxylate + NADP(+) = 3,4-dehydrothiomorpholine-3-carboxylate + NADPH + 2 H(+)</text>
        <dbReference type="Rhea" id="RHEA:12500"/>
        <dbReference type="ChEBI" id="CHEBI:15378"/>
        <dbReference type="ChEBI" id="CHEBI:57783"/>
        <dbReference type="ChEBI" id="CHEBI:58349"/>
        <dbReference type="ChEBI" id="CHEBI:58517"/>
        <dbReference type="ChEBI" id="CHEBI:176873"/>
        <dbReference type="EC" id="1.5.1.25"/>
    </reaction>
    <physiologicalReaction direction="right-to-left" evidence="12">
        <dbReference type="Rhea" id="RHEA:12502"/>
    </physiologicalReaction>
</comment>
<dbReference type="STRING" id="45351.A7SZA6"/>
<proteinExistence type="inferred from homology"/>
<dbReference type="AlphaFoldDB" id="A7SZA6"/>